<keyword evidence="9" id="KW-0807">Transducer</keyword>
<feature type="transmembrane region" description="Helical" evidence="11">
    <location>
        <begin position="37"/>
        <end position="57"/>
    </location>
</feature>
<feature type="transmembrane region" description="Helical" evidence="11">
    <location>
        <begin position="69"/>
        <end position="93"/>
    </location>
</feature>
<dbReference type="SUPFAM" id="SSF81321">
    <property type="entry name" value="Family A G protein-coupled receptor-like"/>
    <property type="match status" value="1"/>
</dbReference>
<dbReference type="GO" id="GO:0004930">
    <property type="term" value="F:G protein-coupled receptor activity"/>
    <property type="evidence" value="ECO:0007669"/>
    <property type="project" value="UniProtKB-KW"/>
</dbReference>
<dbReference type="GO" id="GO:0007204">
    <property type="term" value="P:positive regulation of cytosolic calcium ion concentration"/>
    <property type="evidence" value="ECO:0007669"/>
    <property type="project" value="TreeGrafter"/>
</dbReference>
<dbReference type="GO" id="GO:0004875">
    <property type="term" value="F:complement receptor activity"/>
    <property type="evidence" value="ECO:0007669"/>
    <property type="project" value="TreeGrafter"/>
</dbReference>
<keyword evidence="6 11" id="KW-0472">Membrane</keyword>
<dbReference type="Ensembl" id="ENSCVAT00000008811.1">
    <property type="protein sequence ID" value="ENSCVAP00000022631.1"/>
    <property type="gene ID" value="ENSCVAG00000005441.1"/>
</dbReference>
<evidence type="ECO:0000256" key="10">
    <source>
        <dbReference type="ARBA" id="ARBA00025736"/>
    </source>
</evidence>
<proteinExistence type="inferred from homology"/>
<accession>A0A3Q2DRX8</accession>
<keyword evidence="2" id="KW-0145">Chemotaxis</keyword>
<evidence type="ECO:0000256" key="7">
    <source>
        <dbReference type="ARBA" id="ARBA00023157"/>
    </source>
</evidence>
<dbReference type="InterPro" id="IPR017452">
    <property type="entry name" value="GPCR_Rhodpsn_7TM"/>
</dbReference>
<keyword evidence="3 11" id="KW-0812">Transmembrane</keyword>
<dbReference type="PROSITE" id="PS50262">
    <property type="entry name" value="G_PROTEIN_RECEP_F1_2"/>
    <property type="match status" value="1"/>
</dbReference>
<reference evidence="13" key="2">
    <citation type="submission" date="2025-09" db="UniProtKB">
        <authorList>
            <consortium name="Ensembl"/>
        </authorList>
    </citation>
    <scope>IDENTIFICATION</scope>
</reference>
<feature type="transmembrane region" description="Helical" evidence="11">
    <location>
        <begin position="235"/>
        <end position="257"/>
    </location>
</feature>
<keyword evidence="5" id="KW-0297">G-protein coupled receptor</keyword>
<dbReference type="InterPro" id="IPR000276">
    <property type="entry name" value="GPCR_Rhodpsn"/>
</dbReference>
<dbReference type="Gene3D" id="1.20.1070.10">
    <property type="entry name" value="Rhodopsin 7-helix transmembrane proteins"/>
    <property type="match status" value="1"/>
</dbReference>
<dbReference type="OMA" id="AFTHIQT"/>
<keyword evidence="7" id="KW-1015">Disulfide bond</keyword>
<dbReference type="AlphaFoldDB" id="A0A3Q2DRX8"/>
<dbReference type="GeneTree" id="ENSGT00940000160642"/>
<evidence type="ECO:0000256" key="11">
    <source>
        <dbReference type="SAM" id="Phobius"/>
    </source>
</evidence>
<protein>
    <submittedName>
        <fullName evidence="13">Si:dkey-42l23.2</fullName>
    </submittedName>
</protein>
<evidence type="ECO:0000256" key="3">
    <source>
        <dbReference type="ARBA" id="ARBA00022692"/>
    </source>
</evidence>
<dbReference type="GO" id="GO:0006935">
    <property type="term" value="P:chemotaxis"/>
    <property type="evidence" value="ECO:0007669"/>
    <property type="project" value="UniProtKB-KW"/>
</dbReference>
<feature type="domain" description="G-protein coupled receptors family 1 profile" evidence="12">
    <location>
        <begin position="50"/>
        <end position="293"/>
    </location>
</feature>
<reference evidence="13" key="1">
    <citation type="submission" date="2025-08" db="UniProtKB">
        <authorList>
            <consortium name="Ensembl"/>
        </authorList>
    </citation>
    <scope>IDENTIFICATION</scope>
</reference>
<dbReference type="CDD" id="cd14974">
    <property type="entry name" value="7tmA_Anaphylatoxin_R-like"/>
    <property type="match status" value="1"/>
</dbReference>
<evidence type="ECO:0000256" key="5">
    <source>
        <dbReference type="ARBA" id="ARBA00023040"/>
    </source>
</evidence>
<evidence type="ECO:0000256" key="8">
    <source>
        <dbReference type="ARBA" id="ARBA00023170"/>
    </source>
</evidence>
<dbReference type="Pfam" id="PF00001">
    <property type="entry name" value="7tm_1"/>
    <property type="match status" value="1"/>
</dbReference>
<dbReference type="PRINTS" id="PR00526">
    <property type="entry name" value="FMETLEUPHER"/>
</dbReference>
<evidence type="ECO:0000256" key="9">
    <source>
        <dbReference type="ARBA" id="ARBA00023224"/>
    </source>
</evidence>
<feature type="transmembrane region" description="Helical" evidence="11">
    <location>
        <begin position="151"/>
        <end position="170"/>
    </location>
</feature>
<name>A0A3Q2DRX8_CYPVA</name>
<evidence type="ECO:0000256" key="6">
    <source>
        <dbReference type="ARBA" id="ARBA00023136"/>
    </source>
</evidence>
<dbReference type="PANTHER" id="PTHR24225">
    <property type="entry name" value="CHEMOTACTIC RECEPTOR"/>
    <property type="match status" value="1"/>
</dbReference>
<sequence length="342" mass="39243">FIFISHNCFHFSSSDNQTIDHSSGDEVAEKLIRTFSLFMYCMITVVGTVGNGLVIYVTGFKMKKTVNSVWFLNLALADFLFTAFLIFSAVSLYQEYHWPFGNFMCKLNSFVSVVNMFASVFFLTAINLDRCLSTLVVVWAQNERTVHKAQIMSAIIWLAAGICSTPQTYFRTLVPGEGNRTFCMYDNSTMTEEQKWGLYTFRFVVGFLVPFMVMLFSYLAIGIRSRRLQQMKKQISHRIICFIVAAFFICWLPFHVLSFMELTFPNYKKLQKIGGPLTMSLAFLNSCLNPILYVFIRVDFQDKLHQSVCFVLEHALEEDHLSSTFRSVPSRAARKSESSSPI</sequence>
<evidence type="ECO:0000256" key="4">
    <source>
        <dbReference type="ARBA" id="ARBA00022989"/>
    </source>
</evidence>
<evidence type="ECO:0000256" key="2">
    <source>
        <dbReference type="ARBA" id="ARBA00022500"/>
    </source>
</evidence>
<feature type="transmembrane region" description="Helical" evidence="11">
    <location>
        <begin position="277"/>
        <end position="296"/>
    </location>
</feature>
<comment type="subcellular location">
    <subcellularLocation>
        <location evidence="1">Membrane</location>
        <topology evidence="1">Multi-pass membrane protein</topology>
    </subcellularLocation>
</comment>
<keyword evidence="14" id="KW-1185">Reference proteome</keyword>
<keyword evidence="8" id="KW-0675">Receptor</keyword>
<organism evidence="13 14">
    <name type="scientific">Cyprinodon variegatus</name>
    <name type="common">Sheepshead minnow</name>
    <dbReference type="NCBI Taxonomy" id="28743"/>
    <lineage>
        <taxon>Eukaryota</taxon>
        <taxon>Metazoa</taxon>
        <taxon>Chordata</taxon>
        <taxon>Craniata</taxon>
        <taxon>Vertebrata</taxon>
        <taxon>Euteleostomi</taxon>
        <taxon>Actinopterygii</taxon>
        <taxon>Neopterygii</taxon>
        <taxon>Teleostei</taxon>
        <taxon>Neoteleostei</taxon>
        <taxon>Acanthomorphata</taxon>
        <taxon>Ovalentaria</taxon>
        <taxon>Atherinomorphae</taxon>
        <taxon>Cyprinodontiformes</taxon>
        <taxon>Cyprinodontidae</taxon>
        <taxon>Cyprinodon</taxon>
    </lineage>
</organism>
<evidence type="ECO:0000313" key="14">
    <source>
        <dbReference type="Proteomes" id="UP000265020"/>
    </source>
</evidence>
<evidence type="ECO:0000259" key="12">
    <source>
        <dbReference type="PROSITE" id="PS50262"/>
    </source>
</evidence>
<feature type="transmembrane region" description="Helical" evidence="11">
    <location>
        <begin position="113"/>
        <end position="139"/>
    </location>
</feature>
<dbReference type="PANTHER" id="PTHR24225:SF24">
    <property type="entry name" value="G-PROTEIN COUPLED RECEPTORS FAMILY 1 PROFILE DOMAIN-CONTAINING PROTEIN"/>
    <property type="match status" value="1"/>
</dbReference>
<dbReference type="GO" id="GO:0006954">
    <property type="term" value="P:inflammatory response"/>
    <property type="evidence" value="ECO:0007669"/>
    <property type="project" value="TreeGrafter"/>
</dbReference>
<comment type="similarity">
    <text evidence="10">Belongs to the chemokine-like receptor (CMKLR) family.</text>
</comment>
<keyword evidence="4 11" id="KW-1133">Transmembrane helix</keyword>
<dbReference type="GO" id="GO:0007200">
    <property type="term" value="P:phospholipase C-activating G protein-coupled receptor signaling pathway"/>
    <property type="evidence" value="ECO:0007669"/>
    <property type="project" value="TreeGrafter"/>
</dbReference>
<evidence type="ECO:0000313" key="13">
    <source>
        <dbReference type="Ensembl" id="ENSCVAP00000022631.1"/>
    </source>
</evidence>
<evidence type="ECO:0000256" key="1">
    <source>
        <dbReference type="ARBA" id="ARBA00004141"/>
    </source>
</evidence>
<feature type="transmembrane region" description="Helical" evidence="11">
    <location>
        <begin position="199"/>
        <end position="223"/>
    </location>
</feature>
<dbReference type="Proteomes" id="UP000265020">
    <property type="component" value="Unassembled WGS sequence"/>
</dbReference>
<dbReference type="PRINTS" id="PR00237">
    <property type="entry name" value="GPCRRHODOPSN"/>
</dbReference>
<dbReference type="FunFam" id="1.20.1070.10:FF:000034">
    <property type="entry name" value="G-protein coupled receptor 1"/>
    <property type="match status" value="1"/>
</dbReference>
<dbReference type="InterPro" id="IPR000826">
    <property type="entry name" value="Formyl_rcpt-rel"/>
</dbReference>
<dbReference type="GO" id="GO:0005886">
    <property type="term" value="C:plasma membrane"/>
    <property type="evidence" value="ECO:0007669"/>
    <property type="project" value="TreeGrafter"/>
</dbReference>